<evidence type="ECO:0000313" key="3">
    <source>
        <dbReference type="Proteomes" id="UP000735302"/>
    </source>
</evidence>
<protein>
    <submittedName>
        <fullName evidence="2">Uncharacterized protein</fullName>
    </submittedName>
</protein>
<feature type="region of interest" description="Disordered" evidence="1">
    <location>
        <begin position="43"/>
        <end position="63"/>
    </location>
</feature>
<name>A0AAV4CHN2_9GAST</name>
<proteinExistence type="predicted"/>
<dbReference type="Proteomes" id="UP000735302">
    <property type="component" value="Unassembled WGS sequence"/>
</dbReference>
<feature type="compositionally biased region" description="Low complexity" evidence="1">
    <location>
        <begin position="46"/>
        <end position="55"/>
    </location>
</feature>
<reference evidence="2 3" key="1">
    <citation type="journal article" date="2021" name="Elife">
        <title>Chloroplast acquisition without the gene transfer in kleptoplastic sea slugs, Plakobranchus ocellatus.</title>
        <authorList>
            <person name="Maeda T."/>
            <person name="Takahashi S."/>
            <person name="Yoshida T."/>
            <person name="Shimamura S."/>
            <person name="Takaki Y."/>
            <person name="Nagai Y."/>
            <person name="Toyoda A."/>
            <person name="Suzuki Y."/>
            <person name="Arimoto A."/>
            <person name="Ishii H."/>
            <person name="Satoh N."/>
            <person name="Nishiyama T."/>
            <person name="Hasebe M."/>
            <person name="Maruyama T."/>
            <person name="Minagawa J."/>
            <person name="Obokata J."/>
            <person name="Shigenobu S."/>
        </authorList>
    </citation>
    <scope>NUCLEOTIDE SEQUENCE [LARGE SCALE GENOMIC DNA]</scope>
</reference>
<comment type="caution">
    <text evidence="2">The sequence shown here is derived from an EMBL/GenBank/DDBJ whole genome shotgun (WGS) entry which is preliminary data.</text>
</comment>
<sequence>MRGCLAKAMKESLVVLECFGAKMLQQQQKVLKSHKCRRRVLTTQPSGASLSRSSSEAVTTETGNFITTSSNRIDPGIITRLETNSSSNNKRFRLQQQALLKKRA</sequence>
<keyword evidence="3" id="KW-1185">Reference proteome</keyword>
<accession>A0AAV4CHN2</accession>
<organism evidence="2 3">
    <name type="scientific">Plakobranchus ocellatus</name>
    <dbReference type="NCBI Taxonomy" id="259542"/>
    <lineage>
        <taxon>Eukaryota</taxon>
        <taxon>Metazoa</taxon>
        <taxon>Spiralia</taxon>
        <taxon>Lophotrochozoa</taxon>
        <taxon>Mollusca</taxon>
        <taxon>Gastropoda</taxon>
        <taxon>Heterobranchia</taxon>
        <taxon>Euthyneura</taxon>
        <taxon>Panpulmonata</taxon>
        <taxon>Sacoglossa</taxon>
        <taxon>Placobranchoidea</taxon>
        <taxon>Plakobranchidae</taxon>
        <taxon>Plakobranchus</taxon>
    </lineage>
</organism>
<gene>
    <name evidence="2" type="ORF">PoB_005745100</name>
</gene>
<dbReference type="AlphaFoldDB" id="A0AAV4CHN2"/>
<dbReference type="EMBL" id="BLXT01006292">
    <property type="protein sequence ID" value="GFO30946.1"/>
    <property type="molecule type" value="Genomic_DNA"/>
</dbReference>
<evidence type="ECO:0000313" key="2">
    <source>
        <dbReference type="EMBL" id="GFO30946.1"/>
    </source>
</evidence>
<evidence type="ECO:0000256" key="1">
    <source>
        <dbReference type="SAM" id="MobiDB-lite"/>
    </source>
</evidence>